<accession>A0AAE1ACM7</accession>
<evidence type="ECO:0000313" key="2">
    <source>
        <dbReference type="Proteomes" id="UP001283361"/>
    </source>
</evidence>
<organism evidence="1 2">
    <name type="scientific">Elysia crispata</name>
    <name type="common">lettuce slug</name>
    <dbReference type="NCBI Taxonomy" id="231223"/>
    <lineage>
        <taxon>Eukaryota</taxon>
        <taxon>Metazoa</taxon>
        <taxon>Spiralia</taxon>
        <taxon>Lophotrochozoa</taxon>
        <taxon>Mollusca</taxon>
        <taxon>Gastropoda</taxon>
        <taxon>Heterobranchia</taxon>
        <taxon>Euthyneura</taxon>
        <taxon>Panpulmonata</taxon>
        <taxon>Sacoglossa</taxon>
        <taxon>Placobranchoidea</taxon>
        <taxon>Plakobranchidae</taxon>
        <taxon>Elysia</taxon>
    </lineage>
</organism>
<protein>
    <submittedName>
        <fullName evidence="1">Uncharacterized protein</fullName>
    </submittedName>
</protein>
<proteinExistence type="predicted"/>
<evidence type="ECO:0000313" key="1">
    <source>
        <dbReference type="EMBL" id="KAK3784586.1"/>
    </source>
</evidence>
<dbReference type="AlphaFoldDB" id="A0AAE1ACM7"/>
<comment type="caution">
    <text evidence="1">The sequence shown here is derived from an EMBL/GenBank/DDBJ whole genome shotgun (WGS) entry which is preliminary data.</text>
</comment>
<dbReference type="Proteomes" id="UP001283361">
    <property type="component" value="Unassembled WGS sequence"/>
</dbReference>
<dbReference type="EMBL" id="JAWDGP010002226">
    <property type="protein sequence ID" value="KAK3784586.1"/>
    <property type="molecule type" value="Genomic_DNA"/>
</dbReference>
<sequence length="81" mass="8341">MLTLMPTKDGYNGHHGDNNGDLCCQVGRTIVSTSWRDACGKIEALSSGDGLGKELVTIALSASDLSSGCLNNAVVRSTGEA</sequence>
<keyword evidence="2" id="KW-1185">Reference proteome</keyword>
<reference evidence="1" key="1">
    <citation type="journal article" date="2023" name="G3 (Bethesda)">
        <title>A reference genome for the long-term kleptoplast-retaining sea slug Elysia crispata morphotype clarki.</title>
        <authorList>
            <person name="Eastman K.E."/>
            <person name="Pendleton A.L."/>
            <person name="Shaikh M.A."/>
            <person name="Suttiyut T."/>
            <person name="Ogas R."/>
            <person name="Tomko P."/>
            <person name="Gavelis G."/>
            <person name="Widhalm J.R."/>
            <person name="Wisecaver J.H."/>
        </authorList>
    </citation>
    <scope>NUCLEOTIDE SEQUENCE</scope>
    <source>
        <strain evidence="1">ECLA1</strain>
    </source>
</reference>
<gene>
    <name evidence="1" type="ORF">RRG08_003394</name>
</gene>
<name>A0AAE1ACM7_9GAST</name>